<dbReference type="InterPro" id="IPR051471">
    <property type="entry name" value="Bacterial_PTS_sugar_comp"/>
</dbReference>
<feature type="domain" description="PTS EIIA type-4" evidence="8">
    <location>
        <begin position="22"/>
        <end position="143"/>
    </location>
</feature>
<name>A0AA35G738_9FIRM</name>
<dbReference type="PANTHER" id="PTHR33799">
    <property type="entry name" value="PTS PERMEASE-RELATED-RELATED"/>
    <property type="match status" value="1"/>
</dbReference>
<reference evidence="9" key="1">
    <citation type="submission" date="2022-03" db="EMBL/GenBank/DDBJ databases">
        <title>Complete genome sequence of Caldinitratiruptor microaerophilus.</title>
        <authorList>
            <person name="Mukaiyama R."/>
            <person name="Nishiyama T."/>
            <person name="Ueda K."/>
        </authorList>
    </citation>
    <scope>NUCLEOTIDE SEQUENCE</scope>
    <source>
        <strain evidence="9">JCM 16183</strain>
    </source>
</reference>
<keyword evidence="7" id="KW-0418">Kinase</keyword>
<keyword evidence="3" id="KW-0963">Cytoplasm</keyword>
<dbReference type="EMBL" id="AP025628">
    <property type="protein sequence ID" value="BDG59676.1"/>
    <property type="molecule type" value="Genomic_DNA"/>
</dbReference>
<dbReference type="Gene3D" id="3.40.50.510">
    <property type="entry name" value="Phosphotransferase system, mannose-type IIA component"/>
    <property type="match status" value="1"/>
</dbReference>
<evidence type="ECO:0000256" key="7">
    <source>
        <dbReference type="ARBA" id="ARBA00022777"/>
    </source>
</evidence>
<dbReference type="SUPFAM" id="SSF53062">
    <property type="entry name" value="PTS system fructose IIA component-like"/>
    <property type="match status" value="1"/>
</dbReference>
<dbReference type="GO" id="GO:0009401">
    <property type="term" value="P:phosphoenolpyruvate-dependent sugar phosphotransferase system"/>
    <property type="evidence" value="ECO:0007669"/>
    <property type="project" value="UniProtKB-KW"/>
</dbReference>
<dbReference type="Pfam" id="PF03610">
    <property type="entry name" value="EIIA-man"/>
    <property type="match status" value="1"/>
</dbReference>
<gene>
    <name evidence="9" type="primary">manX_1</name>
    <name evidence="9" type="ORF">caldi_07660</name>
</gene>
<comment type="subcellular location">
    <subcellularLocation>
        <location evidence="1">Cytoplasm</location>
    </subcellularLocation>
</comment>
<evidence type="ECO:0000256" key="5">
    <source>
        <dbReference type="ARBA" id="ARBA00022679"/>
    </source>
</evidence>
<evidence type="ECO:0000256" key="4">
    <source>
        <dbReference type="ARBA" id="ARBA00022597"/>
    </source>
</evidence>
<dbReference type="CDD" id="cd00006">
    <property type="entry name" value="PTS_IIA_man"/>
    <property type="match status" value="1"/>
</dbReference>
<evidence type="ECO:0000256" key="6">
    <source>
        <dbReference type="ARBA" id="ARBA00022683"/>
    </source>
</evidence>
<dbReference type="GO" id="GO:0016020">
    <property type="term" value="C:membrane"/>
    <property type="evidence" value="ECO:0007669"/>
    <property type="project" value="InterPro"/>
</dbReference>
<dbReference type="InterPro" id="IPR033887">
    <property type="entry name" value="PTS_IIA_man"/>
</dbReference>
<accession>A0AA35G738</accession>
<dbReference type="InterPro" id="IPR036662">
    <property type="entry name" value="PTS_EIIA_man-typ_sf"/>
</dbReference>
<keyword evidence="6" id="KW-0598">Phosphotransferase system</keyword>
<dbReference type="GO" id="GO:0016301">
    <property type="term" value="F:kinase activity"/>
    <property type="evidence" value="ECO:0007669"/>
    <property type="project" value="UniProtKB-KW"/>
</dbReference>
<keyword evidence="4" id="KW-0762">Sugar transport</keyword>
<keyword evidence="10" id="KW-1185">Reference proteome</keyword>
<dbReference type="Proteomes" id="UP001163687">
    <property type="component" value="Chromosome"/>
</dbReference>
<dbReference type="InterPro" id="IPR004701">
    <property type="entry name" value="PTS_EIIA_man-typ"/>
</dbReference>
<proteinExistence type="predicted"/>
<protein>
    <submittedName>
        <fullName evidence="9">PTS mannose transporter subunit IIAB</fullName>
    </submittedName>
</protein>
<evidence type="ECO:0000313" key="10">
    <source>
        <dbReference type="Proteomes" id="UP001163687"/>
    </source>
</evidence>
<dbReference type="GO" id="GO:0005737">
    <property type="term" value="C:cytoplasm"/>
    <property type="evidence" value="ECO:0007669"/>
    <property type="project" value="UniProtKB-SubCell"/>
</dbReference>
<keyword evidence="2" id="KW-0813">Transport</keyword>
<sequence length="158" mass="16032">MGRPLFPSGPGAFTTRAGESSVIGIVLAGHGGIAEGFRDAAEMILGPQPQLAVVPLRPAENLDEYRDRLAAAVAEVDAGDGALVLADLFGGSPCNTAAYVLTPRTEVVAGVSLPMLLEVLGARQRAALADLVRIALAAGQEAPVRLADRLGTGAPATP</sequence>
<evidence type="ECO:0000256" key="3">
    <source>
        <dbReference type="ARBA" id="ARBA00022490"/>
    </source>
</evidence>
<dbReference type="RefSeq" id="WP_264843783.1">
    <property type="nucleotide sequence ID" value="NZ_AP025628.1"/>
</dbReference>
<dbReference type="PROSITE" id="PS51096">
    <property type="entry name" value="PTS_EIIA_TYPE_4"/>
    <property type="match status" value="1"/>
</dbReference>
<evidence type="ECO:0000256" key="1">
    <source>
        <dbReference type="ARBA" id="ARBA00004496"/>
    </source>
</evidence>
<organism evidence="9 10">
    <name type="scientific">Caldinitratiruptor microaerophilus</name>
    <dbReference type="NCBI Taxonomy" id="671077"/>
    <lineage>
        <taxon>Bacteria</taxon>
        <taxon>Bacillati</taxon>
        <taxon>Bacillota</taxon>
        <taxon>Clostridia</taxon>
        <taxon>Eubacteriales</taxon>
        <taxon>Symbiobacteriaceae</taxon>
        <taxon>Caldinitratiruptor</taxon>
    </lineage>
</organism>
<dbReference type="AlphaFoldDB" id="A0AA35G738"/>
<evidence type="ECO:0000259" key="8">
    <source>
        <dbReference type="PROSITE" id="PS51096"/>
    </source>
</evidence>
<dbReference type="KEGG" id="cmic:caldi_07660"/>
<keyword evidence="5" id="KW-0808">Transferase</keyword>
<evidence type="ECO:0000313" key="9">
    <source>
        <dbReference type="EMBL" id="BDG59676.1"/>
    </source>
</evidence>
<dbReference type="PANTHER" id="PTHR33799:SF1">
    <property type="entry name" value="PTS SYSTEM MANNOSE-SPECIFIC EIIAB COMPONENT-RELATED"/>
    <property type="match status" value="1"/>
</dbReference>
<evidence type="ECO:0000256" key="2">
    <source>
        <dbReference type="ARBA" id="ARBA00022448"/>
    </source>
</evidence>